<sequence>MVTCVLFEKTKIGPIMTNTQLLLLATNNVKNNTELSHSQASYVYQYYYANVANKFLSVKDFMKEFIKLTKPALESEQDLQILSLRIYSEIENYLGAAQTRFIQRQKLLQK</sequence>
<dbReference type="Proteomes" id="UP000003729">
    <property type="component" value="Unassembled WGS sequence"/>
</dbReference>
<protein>
    <submittedName>
        <fullName evidence="1">Uncharacterized protein</fullName>
    </submittedName>
</protein>
<reference evidence="1 2" key="2">
    <citation type="submission" date="2008-10" db="EMBL/GenBank/DDBJ databases">
        <authorList>
            <person name="Fulton L."/>
            <person name="Clifton S."/>
            <person name="Fulton B."/>
            <person name="Xu J."/>
            <person name="Minx P."/>
            <person name="Pepin K.H."/>
            <person name="Johnson M."/>
            <person name="Bhonagiri V."/>
            <person name="Nash W.E."/>
            <person name="Mardis E.R."/>
            <person name="Wilson R.K."/>
        </authorList>
    </citation>
    <scope>NUCLEOTIDE SEQUENCE [LARGE SCALE GENOMIC DNA]</scope>
    <source>
        <strain evidence="1 2">DSM 30120</strain>
    </source>
</reference>
<organism evidence="1 2">
    <name type="scientific">Providencia alcalifaciens DSM 30120</name>
    <dbReference type="NCBI Taxonomy" id="520999"/>
    <lineage>
        <taxon>Bacteria</taxon>
        <taxon>Pseudomonadati</taxon>
        <taxon>Pseudomonadota</taxon>
        <taxon>Gammaproteobacteria</taxon>
        <taxon>Enterobacterales</taxon>
        <taxon>Morganellaceae</taxon>
        <taxon>Providencia</taxon>
    </lineage>
</organism>
<dbReference type="eggNOG" id="ENOG5031JXB">
    <property type="taxonomic scope" value="Bacteria"/>
</dbReference>
<gene>
    <name evidence="1" type="ORF">PROVALCAL_02478</name>
</gene>
<proteinExistence type="predicted"/>
<comment type="caution">
    <text evidence="1">The sequence shown here is derived from an EMBL/GenBank/DDBJ whole genome shotgun (WGS) entry which is preliminary data.</text>
</comment>
<evidence type="ECO:0000313" key="2">
    <source>
        <dbReference type="Proteomes" id="UP000003729"/>
    </source>
</evidence>
<dbReference type="AlphaFoldDB" id="B6XGJ2"/>
<evidence type="ECO:0000313" key="1">
    <source>
        <dbReference type="EMBL" id="EEB45389.1"/>
    </source>
</evidence>
<reference evidence="1 2" key="1">
    <citation type="submission" date="2008-10" db="EMBL/GenBank/DDBJ databases">
        <title>Draft genome sequence of Providencia alcalifaciens (DSM 30120).</title>
        <authorList>
            <person name="Sudarsanam P."/>
            <person name="Ley R."/>
            <person name="Guruge J."/>
            <person name="Turnbaugh P.J."/>
            <person name="Mahowald M."/>
            <person name="Liep D."/>
            <person name="Gordon J."/>
        </authorList>
    </citation>
    <scope>NUCLEOTIDE SEQUENCE [LARGE SCALE GENOMIC DNA]</scope>
    <source>
        <strain evidence="1 2">DSM 30120</strain>
    </source>
</reference>
<accession>B6XGJ2</accession>
<dbReference type="EMBL" id="ABXW01000051">
    <property type="protein sequence ID" value="EEB45389.1"/>
    <property type="molecule type" value="Genomic_DNA"/>
</dbReference>
<name>B6XGJ2_9GAMM</name>